<proteinExistence type="predicted"/>
<evidence type="ECO:0000313" key="2">
    <source>
        <dbReference type="EMBL" id="ODV58874.1"/>
    </source>
</evidence>
<organism evidence="2 3">
    <name type="scientific">Ascoidea rubescens DSM 1968</name>
    <dbReference type="NCBI Taxonomy" id="1344418"/>
    <lineage>
        <taxon>Eukaryota</taxon>
        <taxon>Fungi</taxon>
        <taxon>Dikarya</taxon>
        <taxon>Ascomycota</taxon>
        <taxon>Saccharomycotina</taxon>
        <taxon>Saccharomycetes</taxon>
        <taxon>Ascoideaceae</taxon>
        <taxon>Ascoidea</taxon>
    </lineage>
</organism>
<reference evidence="3" key="1">
    <citation type="submission" date="2016-05" db="EMBL/GenBank/DDBJ databases">
        <title>Comparative genomics of biotechnologically important yeasts.</title>
        <authorList>
            <consortium name="DOE Joint Genome Institute"/>
            <person name="Riley R."/>
            <person name="Haridas S."/>
            <person name="Wolfe K.H."/>
            <person name="Lopes M.R."/>
            <person name="Hittinger C.T."/>
            <person name="Goker M."/>
            <person name="Salamov A."/>
            <person name="Wisecaver J."/>
            <person name="Long T.M."/>
            <person name="Aerts A.L."/>
            <person name="Barry K."/>
            <person name="Choi C."/>
            <person name="Clum A."/>
            <person name="Coughlan A.Y."/>
            <person name="Deshpande S."/>
            <person name="Douglass A.P."/>
            <person name="Hanson S.J."/>
            <person name="Klenk H.-P."/>
            <person name="Labutti K."/>
            <person name="Lapidus A."/>
            <person name="Lindquist E."/>
            <person name="Lipzen A."/>
            <person name="Meier-Kolthoff J.P."/>
            <person name="Ohm R.A."/>
            <person name="Otillar R.P."/>
            <person name="Pangilinan J."/>
            <person name="Peng Y."/>
            <person name="Rokas A."/>
            <person name="Rosa C.A."/>
            <person name="Scheuner C."/>
            <person name="Sibirny A.A."/>
            <person name="Slot J.C."/>
            <person name="Stielow J.B."/>
            <person name="Sun H."/>
            <person name="Kurtzman C.P."/>
            <person name="Blackwell M."/>
            <person name="Grigoriev I.V."/>
            <person name="Jeffries T.W."/>
        </authorList>
    </citation>
    <scope>NUCLEOTIDE SEQUENCE [LARGE SCALE GENOMIC DNA]</scope>
    <source>
        <strain evidence="3">DSM 1968</strain>
    </source>
</reference>
<dbReference type="AlphaFoldDB" id="A0A1D2VAZ8"/>
<keyword evidence="1" id="KW-0472">Membrane</keyword>
<evidence type="ECO:0000256" key="1">
    <source>
        <dbReference type="SAM" id="Phobius"/>
    </source>
</evidence>
<name>A0A1D2VAZ8_9ASCO</name>
<keyword evidence="1" id="KW-0812">Transmembrane</keyword>
<dbReference type="RefSeq" id="XP_020045181.1">
    <property type="nucleotide sequence ID" value="XM_020188852.1"/>
</dbReference>
<evidence type="ECO:0000313" key="3">
    <source>
        <dbReference type="Proteomes" id="UP000095038"/>
    </source>
</evidence>
<keyword evidence="1" id="KW-1133">Transmembrane helix</keyword>
<dbReference type="GeneID" id="30962488"/>
<feature type="transmembrane region" description="Helical" evidence="1">
    <location>
        <begin position="46"/>
        <end position="64"/>
    </location>
</feature>
<evidence type="ECO:0008006" key="4">
    <source>
        <dbReference type="Google" id="ProtNLM"/>
    </source>
</evidence>
<sequence length="65" mass="7955">MYLDNTKQNQENCNFFTLLISFYYNANIKIGQNFFFSHRNCSQKKFLILFFFFFNRISTSLIIFI</sequence>
<protein>
    <recommendedName>
        <fullName evidence="4">Transmembrane protein</fullName>
    </recommendedName>
</protein>
<gene>
    <name evidence="2" type="ORF">ASCRUDRAFT_117307</name>
</gene>
<dbReference type="EMBL" id="KV454489">
    <property type="protein sequence ID" value="ODV58874.1"/>
    <property type="molecule type" value="Genomic_DNA"/>
</dbReference>
<accession>A0A1D2VAZ8</accession>
<keyword evidence="3" id="KW-1185">Reference proteome</keyword>
<dbReference type="Proteomes" id="UP000095038">
    <property type="component" value="Unassembled WGS sequence"/>
</dbReference>
<dbReference type="InParanoid" id="A0A1D2VAZ8"/>